<organism evidence="3 4">
    <name type="scientific">Galemys pyrenaicus</name>
    <name type="common">Iberian desman</name>
    <name type="synonym">Pyrenean desman</name>
    <dbReference type="NCBI Taxonomy" id="202257"/>
    <lineage>
        <taxon>Eukaryota</taxon>
        <taxon>Metazoa</taxon>
        <taxon>Chordata</taxon>
        <taxon>Craniata</taxon>
        <taxon>Vertebrata</taxon>
        <taxon>Euteleostomi</taxon>
        <taxon>Mammalia</taxon>
        <taxon>Eutheria</taxon>
        <taxon>Laurasiatheria</taxon>
        <taxon>Eulipotyphla</taxon>
        <taxon>Talpidae</taxon>
        <taxon>Galemys</taxon>
    </lineage>
</organism>
<accession>A0A8J6ADQ9</accession>
<dbReference type="GO" id="GO:0008017">
    <property type="term" value="F:microtubule binding"/>
    <property type="evidence" value="ECO:0007669"/>
    <property type="project" value="InterPro"/>
</dbReference>
<evidence type="ECO:0000256" key="2">
    <source>
        <dbReference type="SAM" id="MobiDB-lite"/>
    </source>
</evidence>
<dbReference type="AlphaFoldDB" id="A0A8J6ADQ9"/>
<dbReference type="PANTHER" id="PTHR18935:SF9">
    <property type="entry name" value="JANUS KINASE AND MICROTUBULE-INTERACTING PROTEIN 3"/>
    <property type="match status" value="1"/>
</dbReference>
<name>A0A8J6ADQ9_GALPY</name>
<dbReference type="Proteomes" id="UP000700334">
    <property type="component" value="Unassembled WGS sequence"/>
</dbReference>
<dbReference type="EMBL" id="JAGFMF010011658">
    <property type="protein sequence ID" value="KAG8517501.1"/>
    <property type="molecule type" value="Genomic_DNA"/>
</dbReference>
<feature type="coiled-coil region" evidence="1">
    <location>
        <begin position="96"/>
        <end position="130"/>
    </location>
</feature>
<gene>
    <name evidence="3" type="ORF">J0S82_009736</name>
</gene>
<dbReference type="GO" id="GO:0016301">
    <property type="term" value="F:kinase activity"/>
    <property type="evidence" value="ECO:0007669"/>
    <property type="project" value="UniProtKB-KW"/>
</dbReference>
<dbReference type="OrthoDB" id="6424487at2759"/>
<proteinExistence type="predicted"/>
<comment type="caution">
    <text evidence="3">The sequence shown here is derived from an EMBL/GenBank/DDBJ whole genome shotgun (WGS) entry which is preliminary data.</text>
</comment>
<dbReference type="PANTHER" id="PTHR18935">
    <property type="entry name" value="GOLGIN SUBFAMILY A MEMBER 4-LIKE ISOFORM X1"/>
    <property type="match status" value="1"/>
</dbReference>
<keyword evidence="3" id="KW-0418">Kinase</keyword>
<dbReference type="GO" id="GO:0019900">
    <property type="term" value="F:kinase binding"/>
    <property type="evidence" value="ECO:0007669"/>
    <property type="project" value="InterPro"/>
</dbReference>
<evidence type="ECO:0000256" key="1">
    <source>
        <dbReference type="SAM" id="Coils"/>
    </source>
</evidence>
<keyword evidence="4" id="KW-1185">Reference proteome</keyword>
<protein>
    <submittedName>
        <fullName evidence="3">Janus kinase and microtubule-interacting protein 3</fullName>
    </submittedName>
</protein>
<keyword evidence="1" id="KW-0175">Coiled coil</keyword>
<feature type="region of interest" description="Disordered" evidence="2">
    <location>
        <begin position="33"/>
        <end position="60"/>
    </location>
</feature>
<keyword evidence="3" id="KW-0808">Transferase</keyword>
<evidence type="ECO:0000313" key="3">
    <source>
        <dbReference type="EMBL" id="KAG8517501.1"/>
    </source>
</evidence>
<dbReference type="InterPro" id="IPR024836">
    <property type="entry name" value="JAKMIP"/>
</dbReference>
<evidence type="ECO:0000313" key="4">
    <source>
        <dbReference type="Proteomes" id="UP000700334"/>
    </source>
</evidence>
<sequence length="137" mass="14466">MGVSVRVVPARALRRAPRTEGLRLAARPLGLQARGAARPAPPRPASALAPTSGPLPPRGGSCGLGVGLTGQAGRLGARGCCSWPSLKEQQLDEKDARRFQLKIAELSAIIRKLEDRNALLSEERNELVRRPGCGCAS</sequence>
<reference evidence="3" key="1">
    <citation type="journal article" date="2021" name="Evol. Appl.">
        <title>The genome of the Pyrenean desman and the effects of bottlenecks and inbreeding on the genomic landscape of an endangered species.</title>
        <authorList>
            <person name="Escoda L."/>
            <person name="Castresana J."/>
        </authorList>
    </citation>
    <scope>NUCLEOTIDE SEQUENCE</scope>
    <source>
        <strain evidence="3">IBE-C5619</strain>
    </source>
</reference>